<dbReference type="RefSeq" id="WP_068170195.1">
    <property type="nucleotide sequence ID" value="NZ_BAAAHX010000004.1"/>
</dbReference>
<protein>
    <recommendedName>
        <fullName evidence="9">Phosphopantetheine adenylyltransferase</fullName>
        <ecNumber evidence="9">2.7.7.3</ecNumber>
    </recommendedName>
    <alternativeName>
        <fullName evidence="9">Dephospho-CoA pyrophosphorylase</fullName>
    </alternativeName>
    <alternativeName>
        <fullName evidence="9">Pantetheine-phosphate adenylyltransferase</fullName>
        <shortName evidence="9">PPAT</shortName>
    </alternativeName>
</protein>
<keyword evidence="3 9" id="KW-0548">Nucleotidyltransferase</keyword>
<evidence type="ECO:0000256" key="7">
    <source>
        <dbReference type="ARBA" id="ARBA00022993"/>
    </source>
</evidence>
<dbReference type="CDD" id="cd02163">
    <property type="entry name" value="PPAT"/>
    <property type="match status" value="1"/>
</dbReference>
<organism evidence="11 12">
    <name type="scientific">Rothia amarae</name>
    <dbReference type="NCBI Taxonomy" id="169480"/>
    <lineage>
        <taxon>Bacteria</taxon>
        <taxon>Bacillati</taxon>
        <taxon>Actinomycetota</taxon>
        <taxon>Actinomycetes</taxon>
        <taxon>Micrococcales</taxon>
        <taxon>Micrococcaceae</taxon>
        <taxon>Rothia</taxon>
    </lineage>
</organism>
<sequence>MQLVVCPGSYDPIHNGHVDIITRAAKIYGSVIVAIAHNSAKKYTFSLEERLAMASETFGQLDGVSVEVMPNVLLADFVKSKGAALMVKGVRNPLDWQYEAQMATMNRHLNGVETSFLTSDPKYSQLSSTLIRDVTSYGGDVSTFVPRAVQKRLEAR</sequence>
<keyword evidence="1 9" id="KW-0963">Cytoplasm</keyword>
<dbReference type="GO" id="GO:0004595">
    <property type="term" value="F:pantetheine-phosphate adenylyltransferase activity"/>
    <property type="evidence" value="ECO:0007669"/>
    <property type="project" value="UniProtKB-UniRule"/>
</dbReference>
<comment type="subcellular location">
    <subcellularLocation>
        <location evidence="9">Cytoplasm</location>
    </subcellularLocation>
</comment>
<dbReference type="Gene3D" id="3.40.50.620">
    <property type="entry name" value="HUPs"/>
    <property type="match status" value="1"/>
</dbReference>
<keyword evidence="2 9" id="KW-0808">Transferase</keyword>
<dbReference type="Proteomes" id="UP000516421">
    <property type="component" value="Chromosome"/>
</dbReference>
<dbReference type="NCBIfam" id="TIGR00125">
    <property type="entry name" value="cyt_tran_rel"/>
    <property type="match status" value="1"/>
</dbReference>
<accession>A0A7H2BM89</accession>
<comment type="subunit">
    <text evidence="9">Homohexamer.</text>
</comment>
<dbReference type="InterPro" id="IPR014729">
    <property type="entry name" value="Rossmann-like_a/b/a_fold"/>
</dbReference>
<comment type="cofactor">
    <cofactor evidence="9">
        <name>Mg(2+)</name>
        <dbReference type="ChEBI" id="CHEBI:18420"/>
    </cofactor>
</comment>
<keyword evidence="5 9" id="KW-0067">ATP-binding</keyword>
<evidence type="ECO:0000256" key="3">
    <source>
        <dbReference type="ARBA" id="ARBA00022695"/>
    </source>
</evidence>
<feature type="site" description="Transition state stabilizer" evidence="9">
    <location>
        <position position="17"/>
    </location>
</feature>
<feature type="binding site" evidence="9">
    <location>
        <position position="17"/>
    </location>
    <ligand>
        <name>ATP</name>
        <dbReference type="ChEBI" id="CHEBI:30616"/>
    </ligand>
</feature>
<evidence type="ECO:0000256" key="1">
    <source>
        <dbReference type="ARBA" id="ARBA00022490"/>
    </source>
</evidence>
<dbReference type="GO" id="GO:0005524">
    <property type="term" value="F:ATP binding"/>
    <property type="evidence" value="ECO:0007669"/>
    <property type="project" value="UniProtKB-KW"/>
</dbReference>
<feature type="binding site" evidence="9">
    <location>
        <begin position="89"/>
        <end position="91"/>
    </location>
    <ligand>
        <name>ATP</name>
        <dbReference type="ChEBI" id="CHEBI:30616"/>
    </ligand>
</feature>
<dbReference type="PANTHER" id="PTHR21342:SF1">
    <property type="entry name" value="PHOSPHOPANTETHEINE ADENYLYLTRANSFERASE"/>
    <property type="match status" value="1"/>
</dbReference>
<keyword evidence="12" id="KW-1185">Reference proteome</keyword>
<comment type="function">
    <text evidence="9">Reversibly transfers an adenylyl group from ATP to 4'-phosphopantetheine, yielding dephospho-CoA (dPCoA) and pyrophosphate.</text>
</comment>
<dbReference type="GO" id="GO:0015937">
    <property type="term" value="P:coenzyme A biosynthetic process"/>
    <property type="evidence" value="ECO:0007669"/>
    <property type="project" value="UniProtKB-UniRule"/>
</dbReference>
<feature type="binding site" evidence="9">
    <location>
        <position position="9"/>
    </location>
    <ligand>
        <name>substrate</name>
    </ligand>
</feature>
<dbReference type="SUPFAM" id="SSF52374">
    <property type="entry name" value="Nucleotidylyl transferase"/>
    <property type="match status" value="1"/>
</dbReference>
<name>A0A7H2BM89_9MICC</name>
<comment type="catalytic activity">
    <reaction evidence="8 9">
        <text>(R)-4'-phosphopantetheine + ATP + H(+) = 3'-dephospho-CoA + diphosphate</text>
        <dbReference type="Rhea" id="RHEA:19801"/>
        <dbReference type="ChEBI" id="CHEBI:15378"/>
        <dbReference type="ChEBI" id="CHEBI:30616"/>
        <dbReference type="ChEBI" id="CHEBI:33019"/>
        <dbReference type="ChEBI" id="CHEBI:57328"/>
        <dbReference type="ChEBI" id="CHEBI:61723"/>
        <dbReference type="EC" id="2.7.7.3"/>
    </reaction>
</comment>
<evidence type="ECO:0000256" key="6">
    <source>
        <dbReference type="ARBA" id="ARBA00022842"/>
    </source>
</evidence>
<feature type="binding site" evidence="9">
    <location>
        <position position="88"/>
    </location>
    <ligand>
        <name>substrate</name>
    </ligand>
</feature>
<dbReference type="KEGG" id="rama:IDM48_05185"/>
<evidence type="ECO:0000259" key="10">
    <source>
        <dbReference type="Pfam" id="PF01467"/>
    </source>
</evidence>
<evidence type="ECO:0000313" key="12">
    <source>
        <dbReference type="Proteomes" id="UP000516421"/>
    </source>
</evidence>
<evidence type="ECO:0000256" key="4">
    <source>
        <dbReference type="ARBA" id="ARBA00022741"/>
    </source>
</evidence>
<feature type="binding site" evidence="9">
    <location>
        <begin position="123"/>
        <end position="129"/>
    </location>
    <ligand>
        <name>ATP</name>
        <dbReference type="ChEBI" id="CHEBI:30616"/>
    </ligand>
</feature>
<keyword evidence="6 9" id="KW-0460">Magnesium</keyword>
<feature type="binding site" evidence="9">
    <location>
        <position position="74"/>
    </location>
    <ligand>
        <name>substrate</name>
    </ligand>
</feature>
<dbReference type="AlphaFoldDB" id="A0A7H2BM89"/>
<dbReference type="EMBL" id="CP061538">
    <property type="protein sequence ID" value="QNV40785.1"/>
    <property type="molecule type" value="Genomic_DNA"/>
</dbReference>
<reference evidence="11 12" key="1">
    <citation type="submission" date="2020-09" db="EMBL/GenBank/DDBJ databases">
        <title>Investigation of environmental microbe.</title>
        <authorList>
            <person name="Ou Y."/>
            <person name="Kang Q."/>
        </authorList>
    </citation>
    <scope>NUCLEOTIDE SEQUENCE [LARGE SCALE GENOMIC DNA]</scope>
    <source>
        <strain evidence="11 12">KJZ-9</strain>
    </source>
</reference>
<evidence type="ECO:0000256" key="8">
    <source>
        <dbReference type="ARBA" id="ARBA00029346"/>
    </source>
</evidence>
<dbReference type="EC" id="2.7.7.3" evidence="9"/>
<feature type="domain" description="Cytidyltransferase-like" evidence="10">
    <location>
        <begin position="5"/>
        <end position="133"/>
    </location>
</feature>
<comment type="similarity">
    <text evidence="9">Belongs to the bacterial CoaD family.</text>
</comment>
<dbReference type="InterPro" id="IPR001980">
    <property type="entry name" value="PPAT"/>
</dbReference>
<dbReference type="PRINTS" id="PR01020">
    <property type="entry name" value="LPSBIOSNTHSS"/>
</dbReference>
<gene>
    <name evidence="9 11" type="primary">coaD</name>
    <name evidence="11" type="ORF">IDM48_05185</name>
</gene>
<evidence type="ECO:0000256" key="5">
    <source>
        <dbReference type="ARBA" id="ARBA00022840"/>
    </source>
</evidence>
<dbReference type="Pfam" id="PF01467">
    <property type="entry name" value="CTP_transf_like"/>
    <property type="match status" value="1"/>
</dbReference>
<feature type="binding site" evidence="9">
    <location>
        <begin position="9"/>
        <end position="10"/>
    </location>
    <ligand>
        <name>ATP</name>
        <dbReference type="ChEBI" id="CHEBI:30616"/>
    </ligand>
</feature>
<dbReference type="UniPathway" id="UPA00241">
    <property type="reaction ID" value="UER00355"/>
</dbReference>
<evidence type="ECO:0000256" key="2">
    <source>
        <dbReference type="ARBA" id="ARBA00022679"/>
    </source>
</evidence>
<evidence type="ECO:0000313" key="11">
    <source>
        <dbReference type="EMBL" id="QNV40785.1"/>
    </source>
</evidence>
<dbReference type="InterPro" id="IPR004821">
    <property type="entry name" value="Cyt_trans-like"/>
</dbReference>
<feature type="binding site" evidence="9">
    <location>
        <position position="99"/>
    </location>
    <ligand>
        <name>ATP</name>
        <dbReference type="ChEBI" id="CHEBI:30616"/>
    </ligand>
</feature>
<dbReference type="NCBIfam" id="TIGR01510">
    <property type="entry name" value="coaD_prev_kdtB"/>
    <property type="match status" value="1"/>
</dbReference>
<comment type="pathway">
    <text evidence="9">Cofactor biosynthesis; coenzyme A biosynthesis; CoA from (R)-pantothenate: step 4/5.</text>
</comment>
<feature type="binding site" evidence="9">
    <location>
        <position position="41"/>
    </location>
    <ligand>
        <name>substrate</name>
    </ligand>
</feature>
<keyword evidence="7 9" id="KW-0173">Coenzyme A biosynthesis</keyword>
<keyword evidence="4 9" id="KW-0547">Nucleotide-binding</keyword>
<dbReference type="HAMAP" id="MF_00151">
    <property type="entry name" value="PPAT_bact"/>
    <property type="match status" value="1"/>
</dbReference>
<dbReference type="PANTHER" id="PTHR21342">
    <property type="entry name" value="PHOSPHOPANTETHEINE ADENYLYLTRANSFERASE"/>
    <property type="match status" value="1"/>
</dbReference>
<proteinExistence type="inferred from homology"/>
<dbReference type="GO" id="GO:0005737">
    <property type="term" value="C:cytoplasm"/>
    <property type="evidence" value="ECO:0007669"/>
    <property type="project" value="UniProtKB-SubCell"/>
</dbReference>
<evidence type="ECO:0000256" key="9">
    <source>
        <dbReference type="HAMAP-Rule" id="MF_00151"/>
    </source>
</evidence>